<keyword evidence="1" id="KW-1133">Transmembrane helix</keyword>
<feature type="transmembrane region" description="Helical" evidence="1">
    <location>
        <begin position="89"/>
        <end position="107"/>
    </location>
</feature>
<reference evidence="2 3" key="1">
    <citation type="submission" date="2018-03" db="EMBL/GenBank/DDBJ databases">
        <authorList>
            <person name="Keele B.F."/>
        </authorList>
    </citation>
    <scope>NUCLEOTIDE SEQUENCE [LARGE SCALE GENOMIC DNA]</scope>
    <source>
        <strain evidence="2 3">CeCT 8812</strain>
    </source>
</reference>
<feature type="transmembrane region" description="Helical" evidence="1">
    <location>
        <begin position="64"/>
        <end position="82"/>
    </location>
</feature>
<dbReference type="Proteomes" id="UP000244932">
    <property type="component" value="Unassembled WGS sequence"/>
</dbReference>
<evidence type="ECO:0000313" key="3">
    <source>
        <dbReference type="Proteomes" id="UP000244932"/>
    </source>
</evidence>
<accession>A0A2R8ABQ6</accession>
<feature type="transmembrane region" description="Helical" evidence="1">
    <location>
        <begin position="144"/>
        <end position="164"/>
    </location>
</feature>
<organism evidence="2 3">
    <name type="scientific">Pontivivens insulae</name>
    <dbReference type="NCBI Taxonomy" id="1639689"/>
    <lineage>
        <taxon>Bacteria</taxon>
        <taxon>Pseudomonadati</taxon>
        <taxon>Pseudomonadota</taxon>
        <taxon>Alphaproteobacteria</taxon>
        <taxon>Rhodobacterales</taxon>
        <taxon>Paracoccaceae</taxon>
        <taxon>Pontivivens</taxon>
    </lineage>
</organism>
<proteinExistence type="predicted"/>
<dbReference type="EMBL" id="OMKW01000002">
    <property type="protein sequence ID" value="SPF29641.1"/>
    <property type="molecule type" value="Genomic_DNA"/>
</dbReference>
<evidence type="ECO:0000313" key="2">
    <source>
        <dbReference type="EMBL" id="SPF29641.1"/>
    </source>
</evidence>
<protein>
    <submittedName>
        <fullName evidence="2">Uncharacterized protein</fullName>
    </submittedName>
</protein>
<keyword evidence="1" id="KW-0472">Membrane</keyword>
<keyword evidence="1" id="KW-0812">Transmembrane</keyword>
<evidence type="ECO:0000256" key="1">
    <source>
        <dbReference type="SAM" id="Phobius"/>
    </source>
</evidence>
<keyword evidence="3" id="KW-1185">Reference proteome</keyword>
<dbReference type="AlphaFoldDB" id="A0A2R8ABQ6"/>
<name>A0A2R8ABQ6_9RHOB</name>
<gene>
    <name evidence="2" type="ORF">POI8812_01956</name>
</gene>
<sequence length="210" mass="23201">MADYLSALLTTVREDYAIVWHGLFCVYGMVMLCGGFALKRWLVTVPLCASMVVLLLTSDIADTPFAALFFIGLGLAMGWYLSILLTVTLPAMAVMLSFLVPVMYLMHESGSFEGEDTRVVFAVVLIAVALVATAVYYRVYAYLTMLWLALLGAVISCWHSFIIWRAWTDGIWLGDEVLEEIPDSGIYVVLAAGFLGTLIQVLIHRGRVVT</sequence>
<dbReference type="RefSeq" id="WP_108782320.1">
    <property type="nucleotide sequence ID" value="NZ_OMKW01000002.1"/>
</dbReference>
<feature type="transmembrane region" description="Helical" evidence="1">
    <location>
        <begin position="184"/>
        <end position="203"/>
    </location>
</feature>
<feature type="transmembrane region" description="Helical" evidence="1">
    <location>
        <begin position="16"/>
        <end position="34"/>
    </location>
</feature>
<feature type="transmembrane region" description="Helical" evidence="1">
    <location>
        <begin position="119"/>
        <end position="137"/>
    </location>
</feature>